<evidence type="ECO:0000313" key="4">
    <source>
        <dbReference type="EMBL" id="KGN35222.1"/>
    </source>
</evidence>
<dbReference type="Pfam" id="PF01757">
    <property type="entry name" value="Acyl_transf_3"/>
    <property type="match status" value="1"/>
</dbReference>
<organism evidence="4 5">
    <name type="scientific">Knoellia flava TL1</name>
    <dbReference type="NCBI Taxonomy" id="1385518"/>
    <lineage>
        <taxon>Bacteria</taxon>
        <taxon>Bacillati</taxon>
        <taxon>Actinomycetota</taxon>
        <taxon>Actinomycetes</taxon>
        <taxon>Micrococcales</taxon>
        <taxon>Intrasporangiaceae</taxon>
        <taxon>Knoellia</taxon>
    </lineage>
</organism>
<comment type="caution">
    <text evidence="4">The sequence shown here is derived from an EMBL/GenBank/DDBJ whole genome shotgun (WGS) entry which is preliminary data.</text>
</comment>
<feature type="transmembrane region" description="Helical" evidence="1">
    <location>
        <begin position="748"/>
        <end position="764"/>
    </location>
</feature>
<dbReference type="SUPFAM" id="SSF47336">
    <property type="entry name" value="ACP-like"/>
    <property type="match status" value="1"/>
</dbReference>
<feature type="domain" description="AMP-dependent synthetase/ligase" evidence="2">
    <location>
        <begin position="120"/>
        <end position="330"/>
    </location>
</feature>
<protein>
    <submittedName>
        <fullName evidence="4">AMP-dependent synthetase</fullName>
    </submittedName>
</protein>
<dbReference type="InterPro" id="IPR000873">
    <property type="entry name" value="AMP-dep_synth/lig_dom"/>
</dbReference>
<feature type="transmembrane region" description="Helical" evidence="1">
    <location>
        <begin position="686"/>
        <end position="707"/>
    </location>
</feature>
<reference evidence="4 5" key="1">
    <citation type="submission" date="2013-08" db="EMBL/GenBank/DDBJ databases">
        <title>The genome sequence of Knoellia flava.</title>
        <authorList>
            <person name="Zhu W."/>
            <person name="Wang G."/>
        </authorList>
    </citation>
    <scope>NUCLEOTIDE SEQUENCE [LARGE SCALE GENOMIC DNA]</scope>
    <source>
        <strain evidence="4 5">TL1</strain>
    </source>
</reference>
<sequence length="890" mass="94276">MTTPVLPRRRVALAGRLRSFGDAVALRWAGPSGMQAMSYAVLAGRVDERASALGPDPRLVLLEASNDVESVVTLLSALAGGHPVILTAPGEGGLVDAWDPDVVARGPLLEARRPGSAHDLHPDLALLLSTSGSTGSPKLVRLSAANIDCNAAQIVDALGLRDDDVAATTLPLQYCYGLSVLLSHLSIGAGVLLTDLSVVDACFWEAFGEAGGSTLAGVPYTFDLLDAVGFASMSVPRLRLLTQAGGRMDPAAVRRWAALGAERGFDLLVMYGQTEATARMATLPAHLAAENPSSIGVAVRGGRFSLAPVEGAAVGVGELVYEGGNVMMGYATTPGDLARGAEVGPLHTGDLARFTADGLVEIVGRRSRFAKVCGLRIDLDRVESDLGEGGWPAYVMDGGDRLLVAVVGPEGGDLAALRREVSERYAVPRAAVVVTAVDEVPRTPSGKVDRPGLATLVDAFGEGTCPTPARLIAPVGHVSPAEGLLGVSHRGNRSGDEEEVRALYAELLDRPDATLDDSFVTLRGDSLSYVEASVRLEGLLGALPESWHVLPVRELARTETPASGLAEDGAAQSSRVARWLRWRSLETSVVLRAVAIAVIVLTHAGVLDVRGGAHVLLAVAGFAFARFQLSGGRRSERLAHVAESVTRIALPSAVWLGVLTLVDERYSWWNPVLLTSVGGSNVHPQWRYWFVEAVVHILVGVTVLLAVPALDRLERTRPFVVPMAVAVVALVFRYGLVPVGDHHVNGRPAVVLWLFALGWAMARAEVRWQRWLLTAYVLTVVPGFFGDLERNAVLGAGLLVLLWVRSVRVPAFVVPVLLPVASASLFIYLVQWEVMGRVGYSLLGAAVATLTGWIAWRGSSPIVEPVARWVGARMAALVPSRAHAGDRVLS</sequence>
<dbReference type="SUPFAM" id="SSF56801">
    <property type="entry name" value="Acetyl-CoA synthetase-like"/>
    <property type="match status" value="1"/>
</dbReference>
<keyword evidence="5" id="KW-1185">Reference proteome</keyword>
<feature type="transmembrane region" description="Helical" evidence="1">
    <location>
        <begin position="837"/>
        <end position="856"/>
    </location>
</feature>
<gene>
    <name evidence="4" type="ORF">N798_03900</name>
</gene>
<evidence type="ECO:0000256" key="1">
    <source>
        <dbReference type="SAM" id="Phobius"/>
    </source>
</evidence>
<evidence type="ECO:0000259" key="2">
    <source>
        <dbReference type="Pfam" id="PF00501"/>
    </source>
</evidence>
<evidence type="ECO:0000259" key="3">
    <source>
        <dbReference type="Pfam" id="PF01757"/>
    </source>
</evidence>
<dbReference type="PANTHER" id="PTHR43767">
    <property type="entry name" value="LONG-CHAIN-FATTY-ACID--COA LIGASE"/>
    <property type="match status" value="1"/>
</dbReference>
<accession>A0ABR4XHF0</accession>
<dbReference type="PANTHER" id="PTHR43767:SF1">
    <property type="entry name" value="NONRIBOSOMAL PEPTIDE SYNTHASE PES1 (EUROFUNG)-RELATED"/>
    <property type="match status" value="1"/>
</dbReference>
<feature type="transmembrane region" description="Helical" evidence="1">
    <location>
        <begin position="808"/>
        <end position="830"/>
    </location>
</feature>
<dbReference type="RefSeq" id="WP_052116887.1">
    <property type="nucleotide sequence ID" value="NZ_AVPI01000007.1"/>
</dbReference>
<dbReference type="InterPro" id="IPR045851">
    <property type="entry name" value="AMP-bd_C_sf"/>
</dbReference>
<dbReference type="InterPro" id="IPR042099">
    <property type="entry name" value="ANL_N_sf"/>
</dbReference>
<name>A0ABR4XHF0_9MICO</name>
<keyword evidence="1" id="KW-1133">Transmembrane helix</keyword>
<feature type="transmembrane region" description="Helical" evidence="1">
    <location>
        <begin position="771"/>
        <end position="788"/>
    </location>
</feature>
<dbReference type="InterPro" id="IPR036736">
    <property type="entry name" value="ACP-like_sf"/>
</dbReference>
<feature type="transmembrane region" description="Helical" evidence="1">
    <location>
        <begin position="719"/>
        <end position="736"/>
    </location>
</feature>
<keyword evidence="1" id="KW-0472">Membrane</keyword>
<dbReference type="InterPro" id="IPR050237">
    <property type="entry name" value="ATP-dep_AMP-bd_enzyme"/>
</dbReference>
<feature type="domain" description="Acyltransferase 3" evidence="3">
    <location>
        <begin position="590"/>
        <end position="848"/>
    </location>
</feature>
<dbReference type="Gene3D" id="3.40.50.12780">
    <property type="entry name" value="N-terminal domain of ligase-like"/>
    <property type="match status" value="1"/>
</dbReference>
<keyword evidence="1" id="KW-0812">Transmembrane</keyword>
<dbReference type="InterPro" id="IPR002656">
    <property type="entry name" value="Acyl_transf_3_dom"/>
</dbReference>
<dbReference type="Gene3D" id="3.30.300.30">
    <property type="match status" value="1"/>
</dbReference>
<dbReference type="Proteomes" id="UP000029990">
    <property type="component" value="Unassembled WGS sequence"/>
</dbReference>
<dbReference type="EMBL" id="AVPI01000007">
    <property type="protein sequence ID" value="KGN35222.1"/>
    <property type="molecule type" value="Genomic_DNA"/>
</dbReference>
<dbReference type="Pfam" id="PF00501">
    <property type="entry name" value="AMP-binding"/>
    <property type="match status" value="1"/>
</dbReference>
<proteinExistence type="predicted"/>
<dbReference type="Gene3D" id="1.10.1200.10">
    <property type="entry name" value="ACP-like"/>
    <property type="match status" value="1"/>
</dbReference>
<evidence type="ECO:0000313" key="5">
    <source>
        <dbReference type="Proteomes" id="UP000029990"/>
    </source>
</evidence>